<dbReference type="SUPFAM" id="SSF46689">
    <property type="entry name" value="Homeodomain-like"/>
    <property type="match status" value="1"/>
</dbReference>
<organism evidence="6 7">
    <name type="scientific">Dietzia cinnamea</name>
    <dbReference type="NCBI Taxonomy" id="321318"/>
    <lineage>
        <taxon>Bacteria</taxon>
        <taxon>Bacillati</taxon>
        <taxon>Actinomycetota</taxon>
        <taxon>Actinomycetes</taxon>
        <taxon>Mycobacteriales</taxon>
        <taxon>Dietziaceae</taxon>
        <taxon>Dietzia</taxon>
    </lineage>
</organism>
<dbReference type="AlphaFoldDB" id="A0A4R3ZVU4"/>
<evidence type="ECO:0000256" key="3">
    <source>
        <dbReference type="ARBA" id="ARBA00023163"/>
    </source>
</evidence>
<protein>
    <submittedName>
        <fullName evidence="6">TetR family transcriptional regulator</fullName>
    </submittedName>
</protein>
<accession>A0A4R3ZVU4</accession>
<dbReference type="SUPFAM" id="SSF48498">
    <property type="entry name" value="Tetracyclin repressor-like, C-terminal domain"/>
    <property type="match status" value="1"/>
</dbReference>
<dbReference type="GO" id="GO:0003700">
    <property type="term" value="F:DNA-binding transcription factor activity"/>
    <property type="evidence" value="ECO:0007669"/>
    <property type="project" value="TreeGrafter"/>
</dbReference>
<feature type="domain" description="HTH tetR-type" evidence="5">
    <location>
        <begin position="20"/>
        <end position="80"/>
    </location>
</feature>
<gene>
    <name evidence="6" type="ORF">EDD19_106150</name>
</gene>
<proteinExistence type="predicted"/>
<dbReference type="PROSITE" id="PS50977">
    <property type="entry name" value="HTH_TETR_2"/>
    <property type="match status" value="1"/>
</dbReference>
<evidence type="ECO:0000256" key="1">
    <source>
        <dbReference type="ARBA" id="ARBA00023015"/>
    </source>
</evidence>
<reference evidence="6 7" key="1">
    <citation type="submission" date="2019-03" db="EMBL/GenBank/DDBJ databases">
        <title>Root nodule microbial communities of legume samples collected from USA, Mexico and Botswana.</title>
        <authorList>
            <person name="Hirsch A."/>
        </authorList>
    </citation>
    <scope>NUCLEOTIDE SEQUENCE [LARGE SCALE GENOMIC DNA]</scope>
    <source>
        <strain evidence="6 7">55</strain>
    </source>
</reference>
<dbReference type="Pfam" id="PF00440">
    <property type="entry name" value="TetR_N"/>
    <property type="match status" value="1"/>
</dbReference>
<evidence type="ECO:0000256" key="2">
    <source>
        <dbReference type="ARBA" id="ARBA00023125"/>
    </source>
</evidence>
<name>A0A4R3ZVU4_9ACTN</name>
<comment type="caution">
    <text evidence="6">The sequence shown here is derived from an EMBL/GenBank/DDBJ whole genome shotgun (WGS) entry which is preliminary data.</text>
</comment>
<evidence type="ECO:0000313" key="7">
    <source>
        <dbReference type="Proteomes" id="UP000295805"/>
    </source>
</evidence>
<dbReference type="InterPro" id="IPR009057">
    <property type="entry name" value="Homeodomain-like_sf"/>
</dbReference>
<dbReference type="PRINTS" id="PR00455">
    <property type="entry name" value="HTHTETR"/>
</dbReference>
<sequence>MSTPSSPSYHGRVTRRLPADQRRAQLLRAALEIAEHDGLGAVTVRGVAERAGVSLGVVHYCYTDKEELLREVIGAVNSEVHQAARAFVSVDFDSGARGTEGLRRRLYEAIDLIWAVISASPDRQLLTYEIVSYSLRTHGLPEVGLARDQQESNEAIVRSLLERTAESAGVRWGMGLDDMVRVVLSIITGISLRWQIYRDDDEANDLLHRAVDLVVRDARPADGA</sequence>
<dbReference type="PANTHER" id="PTHR30055:SF234">
    <property type="entry name" value="HTH-TYPE TRANSCRIPTIONAL REGULATOR BETI"/>
    <property type="match status" value="1"/>
</dbReference>
<dbReference type="GO" id="GO:0000976">
    <property type="term" value="F:transcription cis-regulatory region binding"/>
    <property type="evidence" value="ECO:0007669"/>
    <property type="project" value="TreeGrafter"/>
</dbReference>
<keyword evidence="3" id="KW-0804">Transcription</keyword>
<dbReference type="Proteomes" id="UP000295805">
    <property type="component" value="Unassembled WGS sequence"/>
</dbReference>
<dbReference type="PANTHER" id="PTHR30055">
    <property type="entry name" value="HTH-TYPE TRANSCRIPTIONAL REGULATOR RUTR"/>
    <property type="match status" value="1"/>
</dbReference>
<dbReference type="InterPro" id="IPR036271">
    <property type="entry name" value="Tet_transcr_reg_TetR-rel_C_sf"/>
</dbReference>
<dbReference type="EMBL" id="SMCX01000006">
    <property type="protein sequence ID" value="TCW24694.1"/>
    <property type="molecule type" value="Genomic_DNA"/>
</dbReference>
<keyword evidence="2 4" id="KW-0238">DNA-binding</keyword>
<keyword evidence="1" id="KW-0805">Transcription regulation</keyword>
<dbReference type="Gene3D" id="1.10.357.10">
    <property type="entry name" value="Tetracycline Repressor, domain 2"/>
    <property type="match status" value="1"/>
</dbReference>
<feature type="DNA-binding region" description="H-T-H motif" evidence="4">
    <location>
        <begin position="43"/>
        <end position="62"/>
    </location>
</feature>
<evidence type="ECO:0000256" key="4">
    <source>
        <dbReference type="PROSITE-ProRule" id="PRU00335"/>
    </source>
</evidence>
<evidence type="ECO:0000259" key="5">
    <source>
        <dbReference type="PROSITE" id="PS50977"/>
    </source>
</evidence>
<evidence type="ECO:0000313" key="6">
    <source>
        <dbReference type="EMBL" id="TCW24694.1"/>
    </source>
</evidence>
<dbReference type="InterPro" id="IPR050109">
    <property type="entry name" value="HTH-type_TetR-like_transc_reg"/>
</dbReference>
<dbReference type="InterPro" id="IPR001647">
    <property type="entry name" value="HTH_TetR"/>
</dbReference>